<dbReference type="RefSeq" id="WP_011994164.1">
    <property type="nucleotide sequence ID" value="NC_009718.1"/>
</dbReference>
<dbReference type="AlphaFoldDB" id="A7HLR6"/>
<dbReference type="SUPFAM" id="SSF52172">
    <property type="entry name" value="CheY-like"/>
    <property type="match status" value="1"/>
</dbReference>
<dbReference type="PANTHER" id="PTHR43156:SF2">
    <property type="entry name" value="STAGE II SPORULATION PROTEIN E"/>
    <property type="match status" value="1"/>
</dbReference>
<dbReference type="eggNOG" id="COG3706">
    <property type="taxonomic scope" value="Bacteria"/>
</dbReference>
<evidence type="ECO:0000259" key="2">
    <source>
        <dbReference type="SMART" id="SM00331"/>
    </source>
</evidence>
<dbReference type="InterPro" id="IPR001932">
    <property type="entry name" value="PPM-type_phosphatase-like_dom"/>
</dbReference>
<dbReference type="Pfam" id="PF07228">
    <property type="entry name" value="SpoIIE"/>
    <property type="match status" value="1"/>
</dbReference>
<dbReference type="HOGENOM" id="CLU_605126_0_0_0"/>
<dbReference type="eggNOG" id="COG2208">
    <property type="taxonomic scope" value="Bacteria"/>
</dbReference>
<dbReference type="STRING" id="381764.Fnod_0999"/>
<dbReference type="KEGG" id="fno:Fnod_0999"/>
<proteinExistence type="predicted"/>
<dbReference type="PANTHER" id="PTHR43156">
    <property type="entry name" value="STAGE II SPORULATION PROTEIN E-RELATED"/>
    <property type="match status" value="1"/>
</dbReference>
<protein>
    <submittedName>
        <fullName evidence="3">Response regulator receiver protein</fullName>
    </submittedName>
</protein>
<dbReference type="Proteomes" id="UP000002415">
    <property type="component" value="Chromosome"/>
</dbReference>
<sequence>MVDKICVLSNKEEIVSEVQELLNFVGYEVFLINSVEDLNMENNFQIILIYSSNTHESFTWIKKIKTDSKLKDIPIILIVEKKEYTILFDAYQIGISDFIELPVMDIELISKVALHIELKKNRERIENLYTELKDSLSLATNLQKLMLPPEISFKNGVWFTSRYLPAQIVGGDIYDYFEIDGKVFGYVADISGHGIQSALLCSAVKSAIRSSTSRNTSLVDIVNELHEGTKSILANNYLTGIFFKIHPGGSVEYINCGHPGIIVYDGKDFYPLDMKNTFPIGLIDHIYSIEDVGKFYMEEGNAYLLYSDGLYSIFEKKYPNESSHKLLFEFLKREVAGVPSEILPFYIENIIKKLYAEIPDDYSVISIGKNEHFCFVDNEQKIINTSNRIIEDIVKELELNSFSDDYAILCNEYRAYSVFMTKGIEIGHILRNLPMSISLSFGDVAMIKVFYQ</sequence>
<keyword evidence="1" id="KW-0378">Hydrolase</keyword>
<name>A7HLR6_FERNB</name>
<reference evidence="3 4" key="1">
    <citation type="submission" date="2007-07" db="EMBL/GenBank/DDBJ databases">
        <title>Complete sequence of Fervidobacterium nodosum Rt17-B1.</title>
        <authorList>
            <consortium name="US DOE Joint Genome Institute"/>
            <person name="Copeland A."/>
            <person name="Lucas S."/>
            <person name="Lapidus A."/>
            <person name="Barry K."/>
            <person name="Glavina del Rio T."/>
            <person name="Dalin E."/>
            <person name="Tice H."/>
            <person name="Pitluck S."/>
            <person name="Saunders E."/>
            <person name="Brettin T."/>
            <person name="Bruce D."/>
            <person name="Detter J.C."/>
            <person name="Han C."/>
            <person name="Schmutz J."/>
            <person name="Larimer F."/>
            <person name="Land M."/>
            <person name="Hauser L."/>
            <person name="Kyrpides N."/>
            <person name="Mikhailova N."/>
            <person name="Nelson K."/>
            <person name="Gogarten J.P."/>
            <person name="Noll K."/>
            <person name="Richardson P."/>
        </authorList>
    </citation>
    <scope>NUCLEOTIDE SEQUENCE [LARGE SCALE GENOMIC DNA]</scope>
    <source>
        <strain evidence="4">ATCC 35602 / DSM 5306 / Rt17-B1</strain>
    </source>
</reference>
<evidence type="ECO:0000313" key="4">
    <source>
        <dbReference type="Proteomes" id="UP000002415"/>
    </source>
</evidence>
<dbReference type="SMART" id="SM00331">
    <property type="entry name" value="PP2C_SIG"/>
    <property type="match status" value="1"/>
</dbReference>
<reference evidence="3 4" key="2">
    <citation type="journal article" date="2009" name="Proc. Natl. Acad. Sci. U.S.A.">
        <title>On the chimeric nature, thermophilic origin, and phylogenetic placement of the Thermotogales.</title>
        <authorList>
            <person name="Zhaxybayeva O."/>
            <person name="Swithers K.S."/>
            <person name="Lapierre P."/>
            <person name="Fournier G.P."/>
            <person name="Bickhart D.M."/>
            <person name="DeBoy R.T."/>
            <person name="Nelson K.E."/>
            <person name="Nesbo C.L."/>
            <person name="Doolittle W.F."/>
            <person name="Gogarten J.P."/>
            <person name="Noll K.M."/>
        </authorList>
    </citation>
    <scope>NUCLEOTIDE SEQUENCE [LARGE SCALE GENOMIC DNA]</scope>
    <source>
        <strain evidence="4">ATCC 35602 / DSM 5306 / Rt17-B1</strain>
    </source>
</reference>
<keyword evidence="4" id="KW-1185">Reference proteome</keyword>
<dbReference type="InterPro" id="IPR011006">
    <property type="entry name" value="CheY-like_superfamily"/>
</dbReference>
<dbReference type="EMBL" id="CP000771">
    <property type="protein sequence ID" value="ABS60849.1"/>
    <property type="molecule type" value="Genomic_DNA"/>
</dbReference>
<accession>A7HLR6</accession>
<dbReference type="GO" id="GO:0016791">
    <property type="term" value="F:phosphatase activity"/>
    <property type="evidence" value="ECO:0007669"/>
    <property type="project" value="TreeGrafter"/>
</dbReference>
<gene>
    <name evidence="3" type="ordered locus">Fnod_0999</name>
</gene>
<evidence type="ECO:0000256" key="1">
    <source>
        <dbReference type="ARBA" id="ARBA00022801"/>
    </source>
</evidence>
<dbReference type="Gene3D" id="3.60.40.10">
    <property type="entry name" value="PPM-type phosphatase domain"/>
    <property type="match status" value="1"/>
</dbReference>
<dbReference type="InterPro" id="IPR036457">
    <property type="entry name" value="PPM-type-like_dom_sf"/>
</dbReference>
<feature type="domain" description="PPM-type phosphatase" evidence="2">
    <location>
        <begin position="154"/>
        <end position="369"/>
    </location>
</feature>
<organism evidence="3 4">
    <name type="scientific">Fervidobacterium nodosum (strain ATCC 35602 / DSM 5306 / Rt17-B1)</name>
    <dbReference type="NCBI Taxonomy" id="381764"/>
    <lineage>
        <taxon>Bacteria</taxon>
        <taxon>Thermotogati</taxon>
        <taxon>Thermotogota</taxon>
        <taxon>Thermotogae</taxon>
        <taxon>Thermotogales</taxon>
        <taxon>Fervidobacteriaceae</taxon>
        <taxon>Fervidobacterium</taxon>
    </lineage>
</organism>
<dbReference type="InterPro" id="IPR052016">
    <property type="entry name" value="Bact_Sigma-Reg"/>
</dbReference>
<dbReference type="OrthoDB" id="39761at2"/>
<dbReference type="SUPFAM" id="SSF81606">
    <property type="entry name" value="PP2C-like"/>
    <property type="match status" value="1"/>
</dbReference>
<dbReference type="Gene3D" id="3.40.50.2300">
    <property type="match status" value="1"/>
</dbReference>
<evidence type="ECO:0000313" key="3">
    <source>
        <dbReference type="EMBL" id="ABS60849.1"/>
    </source>
</evidence>